<comment type="subcellular location">
    <subcellularLocation>
        <location evidence="1">Secreted</location>
    </subcellularLocation>
</comment>
<keyword evidence="8" id="KW-0325">Glycoprotein</keyword>
<evidence type="ECO:0000256" key="10">
    <source>
        <dbReference type="ARBA" id="ARBA00023316"/>
    </source>
</evidence>
<comment type="caution">
    <text evidence="15">The sequence shown here is derived from an EMBL/GenBank/DDBJ whole genome shotgun (WGS) entry which is preliminary data.</text>
</comment>
<evidence type="ECO:0000256" key="3">
    <source>
        <dbReference type="ARBA" id="ARBA00022525"/>
    </source>
</evidence>
<dbReference type="GO" id="GO:0004650">
    <property type="term" value="F:polygalacturonase activity"/>
    <property type="evidence" value="ECO:0007669"/>
    <property type="project" value="InterPro"/>
</dbReference>
<keyword evidence="16" id="KW-1185">Reference proteome</keyword>
<evidence type="ECO:0000313" key="15">
    <source>
        <dbReference type="EMBL" id="TID17098.1"/>
    </source>
</evidence>
<evidence type="ECO:0000256" key="6">
    <source>
        <dbReference type="ARBA" id="ARBA00022801"/>
    </source>
</evidence>
<dbReference type="GO" id="GO:0047911">
    <property type="term" value="F:galacturan 1,4-alpha-galacturonidase activity"/>
    <property type="evidence" value="ECO:0007669"/>
    <property type="project" value="UniProtKB-EC"/>
</dbReference>
<feature type="signal peptide" evidence="14">
    <location>
        <begin position="1"/>
        <end position="16"/>
    </location>
</feature>
<protein>
    <recommendedName>
        <fullName evidence="11">galacturonan 1,4-alpha-galacturonidase</fullName>
        <ecNumber evidence="11">3.2.1.67</ecNumber>
    </recommendedName>
</protein>
<evidence type="ECO:0000256" key="5">
    <source>
        <dbReference type="ARBA" id="ARBA00022737"/>
    </source>
</evidence>
<evidence type="ECO:0000256" key="2">
    <source>
        <dbReference type="ARBA" id="ARBA00008834"/>
    </source>
</evidence>
<evidence type="ECO:0000256" key="11">
    <source>
        <dbReference type="ARBA" id="ARBA00038933"/>
    </source>
</evidence>
<evidence type="ECO:0000256" key="1">
    <source>
        <dbReference type="ARBA" id="ARBA00004613"/>
    </source>
</evidence>
<evidence type="ECO:0000256" key="4">
    <source>
        <dbReference type="ARBA" id="ARBA00022729"/>
    </source>
</evidence>
<evidence type="ECO:0000313" key="16">
    <source>
        <dbReference type="Proteomes" id="UP000298493"/>
    </source>
</evidence>
<dbReference type="Proteomes" id="UP000298493">
    <property type="component" value="Unassembled WGS sequence"/>
</dbReference>
<dbReference type="Pfam" id="PF00295">
    <property type="entry name" value="Glyco_hydro_28"/>
    <property type="match status" value="1"/>
</dbReference>
<organism evidence="15 16">
    <name type="scientific">Venturia nashicola</name>
    <dbReference type="NCBI Taxonomy" id="86259"/>
    <lineage>
        <taxon>Eukaryota</taxon>
        <taxon>Fungi</taxon>
        <taxon>Dikarya</taxon>
        <taxon>Ascomycota</taxon>
        <taxon>Pezizomycotina</taxon>
        <taxon>Dothideomycetes</taxon>
        <taxon>Pleosporomycetidae</taxon>
        <taxon>Venturiales</taxon>
        <taxon>Venturiaceae</taxon>
        <taxon>Venturia</taxon>
    </lineage>
</organism>
<dbReference type="GO" id="GO:0005576">
    <property type="term" value="C:extracellular region"/>
    <property type="evidence" value="ECO:0007669"/>
    <property type="project" value="UniProtKB-SubCell"/>
</dbReference>
<proteinExistence type="inferred from homology"/>
<evidence type="ECO:0000256" key="12">
    <source>
        <dbReference type="ARBA" id="ARBA00048766"/>
    </source>
</evidence>
<sequence>MLNFLHLLALCAGVSARSLGDAVEHPQSLVRRADSPAYHITVGPKPPFKPMPASTARDRECVVKGGTTEDSAAILAAIKSCNDGGKVVFSADTTYTVGKVMDLTKLSKIDLVIKGKIVFTPDIEYWTANAFKHTFQKAVSFFQIGGSDVNVYGGGSLDGNGGVWGTKSPRPILFAIIGLNGGQIDNLNLVNSPQWFNLIKNSSNVVYNNIKIKGKNKNTDGWDTLNSKNIVIQNSDISNGDDCVSFKPGSIDIVVQNLVCLNSHSIAVGSLGQYKGEVDIVENIIAYNITMINASHASRIKSWAGHGVMSGVGSGGGGSGRVNNVTFEKFKVSGVESAITITQCYGEKDAAKCAADPSKVSISNVNIIDFTGTAKGKKGVIGSVQCSTPTSCKNIVMKGIHVEGKITCSNYKTAGCTSV</sequence>
<dbReference type="AlphaFoldDB" id="A0A4Z1P7N1"/>
<evidence type="ECO:0000256" key="9">
    <source>
        <dbReference type="ARBA" id="ARBA00023295"/>
    </source>
</evidence>
<keyword evidence="10" id="KW-0961">Cell wall biogenesis/degradation</keyword>
<dbReference type="GO" id="GO:0005975">
    <property type="term" value="P:carbohydrate metabolic process"/>
    <property type="evidence" value="ECO:0007669"/>
    <property type="project" value="InterPro"/>
</dbReference>
<name>A0A4Z1P7N1_9PEZI</name>
<gene>
    <name evidence="15" type="ORF">E6O75_ATG09864</name>
</gene>
<keyword evidence="4 14" id="KW-0732">Signal</keyword>
<keyword evidence="5" id="KW-0677">Repeat</keyword>
<keyword evidence="9 13" id="KW-0326">Glycosidase</keyword>
<dbReference type="InterPro" id="IPR000743">
    <property type="entry name" value="Glyco_hydro_28"/>
</dbReference>
<evidence type="ECO:0000256" key="13">
    <source>
        <dbReference type="RuleBase" id="RU361169"/>
    </source>
</evidence>
<comment type="catalytic activity">
    <reaction evidence="12">
        <text>[(1-&gt;4)-alpha-D-galacturonosyl](n) + H2O = alpha-D-galacturonate + [(1-&gt;4)-alpha-D-galacturonosyl](n-1)</text>
        <dbReference type="Rhea" id="RHEA:14117"/>
        <dbReference type="Rhea" id="RHEA-COMP:14570"/>
        <dbReference type="Rhea" id="RHEA-COMP:14572"/>
        <dbReference type="ChEBI" id="CHEBI:15377"/>
        <dbReference type="ChEBI" id="CHEBI:58658"/>
        <dbReference type="ChEBI" id="CHEBI:140523"/>
        <dbReference type="EC" id="3.2.1.67"/>
    </reaction>
</comment>
<feature type="chain" id="PRO_5021380523" description="galacturonan 1,4-alpha-galacturonidase" evidence="14">
    <location>
        <begin position="17"/>
        <end position="419"/>
    </location>
</feature>
<evidence type="ECO:0000256" key="7">
    <source>
        <dbReference type="ARBA" id="ARBA00023157"/>
    </source>
</evidence>
<keyword evidence="6 13" id="KW-0378">Hydrolase</keyword>
<dbReference type="InterPro" id="IPR011050">
    <property type="entry name" value="Pectin_lyase_fold/virulence"/>
</dbReference>
<dbReference type="InterPro" id="IPR012334">
    <property type="entry name" value="Pectin_lyas_fold"/>
</dbReference>
<dbReference type="Gene3D" id="2.160.20.10">
    <property type="entry name" value="Single-stranded right-handed beta-helix, Pectin lyase-like"/>
    <property type="match status" value="1"/>
</dbReference>
<evidence type="ECO:0000256" key="14">
    <source>
        <dbReference type="SAM" id="SignalP"/>
    </source>
</evidence>
<keyword evidence="3" id="KW-0964">Secreted</keyword>
<accession>A0A4Z1P7N1</accession>
<dbReference type="PANTHER" id="PTHR31736:SF14">
    <property type="entry name" value="EXOPOLYGALACTURONASE X-1-RELATED"/>
    <property type="match status" value="1"/>
</dbReference>
<dbReference type="STRING" id="86259.A0A4Z1P7N1"/>
<comment type="similarity">
    <text evidence="2 13">Belongs to the glycosyl hydrolase 28 family.</text>
</comment>
<dbReference type="EC" id="3.2.1.67" evidence="11"/>
<dbReference type="EMBL" id="SNSC02000017">
    <property type="protein sequence ID" value="TID17098.1"/>
    <property type="molecule type" value="Genomic_DNA"/>
</dbReference>
<dbReference type="GO" id="GO:0071555">
    <property type="term" value="P:cell wall organization"/>
    <property type="evidence" value="ECO:0007669"/>
    <property type="project" value="UniProtKB-KW"/>
</dbReference>
<dbReference type="PANTHER" id="PTHR31736">
    <property type="match status" value="1"/>
</dbReference>
<dbReference type="SUPFAM" id="SSF51126">
    <property type="entry name" value="Pectin lyase-like"/>
    <property type="match status" value="1"/>
</dbReference>
<reference evidence="15 16" key="1">
    <citation type="submission" date="2019-04" db="EMBL/GenBank/DDBJ databases">
        <title>High contiguity whole genome sequence and gene annotation resource for two Venturia nashicola isolates.</title>
        <authorList>
            <person name="Prokchorchik M."/>
            <person name="Won K."/>
            <person name="Lee Y."/>
            <person name="Choi E.D."/>
            <person name="Segonzac C."/>
            <person name="Sohn K.H."/>
        </authorList>
    </citation>
    <scope>NUCLEOTIDE SEQUENCE [LARGE SCALE GENOMIC DNA]</scope>
    <source>
        <strain evidence="15 16">PRI2</strain>
    </source>
</reference>
<keyword evidence="7" id="KW-1015">Disulfide bond</keyword>
<evidence type="ECO:0000256" key="8">
    <source>
        <dbReference type="ARBA" id="ARBA00023180"/>
    </source>
</evidence>